<name>A0AAN8J685_PATCE</name>
<dbReference type="GO" id="GO:0007160">
    <property type="term" value="P:cell-matrix adhesion"/>
    <property type="evidence" value="ECO:0007669"/>
    <property type="project" value="InterPro"/>
</dbReference>
<dbReference type="GO" id="GO:0005509">
    <property type="term" value="F:calcium ion binding"/>
    <property type="evidence" value="ECO:0007669"/>
    <property type="project" value="InterPro"/>
</dbReference>
<keyword evidence="1" id="KW-0732">Signal</keyword>
<dbReference type="PANTHER" id="PTHR10697">
    <property type="entry name" value="MAMMALIAN EPENDYMIN-RELATED PROTEIN 1"/>
    <property type="match status" value="1"/>
</dbReference>
<feature type="chain" id="PRO_5042914064" evidence="1">
    <location>
        <begin position="17"/>
        <end position="210"/>
    </location>
</feature>
<feature type="signal peptide" evidence="1">
    <location>
        <begin position="1"/>
        <end position="16"/>
    </location>
</feature>
<evidence type="ECO:0000256" key="1">
    <source>
        <dbReference type="SAM" id="SignalP"/>
    </source>
</evidence>
<evidence type="ECO:0000313" key="2">
    <source>
        <dbReference type="EMBL" id="KAK6170587.1"/>
    </source>
</evidence>
<protein>
    <submittedName>
        <fullName evidence="2">Uncharacterized protein</fullName>
    </submittedName>
</protein>
<sequence length="210" mass="23532">MLALGVLLLVAYATSADPTKCCVDREFEAYLDEAGSYFTPQDKEFHPIKGFTTIAYDFYSKRMNLRVHNTLENGTVINSNLLFDYANQIEYAMYKGKCTAHKYPVPMRQPCIPANATYDGPLTMGYGQNTLKLETWKYPMSELNSEVKLSISQDGCVPVVESIYIKGKDGASTDIIYIISNFTPGIKKRERLEIPKKCIGVVPKDTLVIG</sequence>
<dbReference type="PANTHER" id="PTHR10697:SF13">
    <property type="entry name" value="RICIN B LECTIN DOMAIN-CONTAINING PROTEIN"/>
    <property type="match status" value="1"/>
</dbReference>
<organism evidence="2 3">
    <name type="scientific">Patella caerulea</name>
    <name type="common">Rayed Mediterranean limpet</name>
    <dbReference type="NCBI Taxonomy" id="87958"/>
    <lineage>
        <taxon>Eukaryota</taxon>
        <taxon>Metazoa</taxon>
        <taxon>Spiralia</taxon>
        <taxon>Lophotrochozoa</taxon>
        <taxon>Mollusca</taxon>
        <taxon>Gastropoda</taxon>
        <taxon>Patellogastropoda</taxon>
        <taxon>Patelloidea</taxon>
        <taxon>Patellidae</taxon>
        <taxon>Patella</taxon>
    </lineage>
</organism>
<proteinExistence type="predicted"/>
<comment type="caution">
    <text evidence="2">The sequence shown here is derived from an EMBL/GenBank/DDBJ whole genome shotgun (WGS) entry which is preliminary data.</text>
</comment>
<dbReference type="Proteomes" id="UP001347796">
    <property type="component" value="Unassembled WGS sequence"/>
</dbReference>
<dbReference type="Pfam" id="PF00811">
    <property type="entry name" value="Ependymin"/>
    <property type="match status" value="1"/>
</dbReference>
<reference evidence="2 3" key="1">
    <citation type="submission" date="2024-01" db="EMBL/GenBank/DDBJ databases">
        <title>The genome of the rayed Mediterranean limpet Patella caerulea (Linnaeus, 1758).</title>
        <authorList>
            <person name="Anh-Thu Weber A."/>
            <person name="Halstead-Nussloch G."/>
        </authorList>
    </citation>
    <scope>NUCLEOTIDE SEQUENCE [LARGE SCALE GENOMIC DNA]</scope>
    <source>
        <strain evidence="2">AATW-2023a</strain>
        <tissue evidence="2">Whole specimen</tissue>
    </source>
</reference>
<dbReference type="GO" id="GO:0005764">
    <property type="term" value="C:lysosome"/>
    <property type="evidence" value="ECO:0007669"/>
    <property type="project" value="TreeGrafter"/>
</dbReference>
<dbReference type="EMBL" id="JAZGQO010000014">
    <property type="protein sequence ID" value="KAK6170587.1"/>
    <property type="molecule type" value="Genomic_DNA"/>
</dbReference>
<dbReference type="GO" id="GO:0005576">
    <property type="term" value="C:extracellular region"/>
    <property type="evidence" value="ECO:0007669"/>
    <property type="project" value="InterPro"/>
</dbReference>
<dbReference type="AlphaFoldDB" id="A0AAN8J685"/>
<gene>
    <name evidence="2" type="ORF">SNE40_018946</name>
</gene>
<dbReference type="InterPro" id="IPR001299">
    <property type="entry name" value="Ependymin"/>
</dbReference>
<evidence type="ECO:0000313" key="3">
    <source>
        <dbReference type="Proteomes" id="UP001347796"/>
    </source>
</evidence>
<keyword evidence="3" id="KW-1185">Reference proteome</keyword>
<accession>A0AAN8J685</accession>